<dbReference type="InterPro" id="IPR006641">
    <property type="entry name" value="YqgF/RNaseH-like_dom"/>
</dbReference>
<keyword evidence="1 5" id="KW-0963">Cytoplasm</keyword>
<keyword evidence="2 5" id="KW-0690">Ribosome biogenesis</keyword>
<gene>
    <name evidence="7" type="primary">ruvX</name>
    <name evidence="7" type="ORF">H9L01_09805</name>
</gene>
<dbReference type="GO" id="GO:0005829">
    <property type="term" value="C:cytosol"/>
    <property type="evidence" value="ECO:0007669"/>
    <property type="project" value="TreeGrafter"/>
</dbReference>
<dbReference type="InterPro" id="IPR012337">
    <property type="entry name" value="RNaseH-like_sf"/>
</dbReference>
<name>A0A7G9RYH1_9FIRM</name>
<dbReference type="RefSeq" id="WP_187533770.1">
    <property type="nucleotide sequence ID" value="NZ_CBCSHU010000005.1"/>
</dbReference>
<evidence type="ECO:0000313" key="8">
    <source>
        <dbReference type="Proteomes" id="UP000515928"/>
    </source>
</evidence>
<organism evidence="7 8">
    <name type="scientific">Erysipelothrix inopinata</name>
    <dbReference type="NCBI Taxonomy" id="225084"/>
    <lineage>
        <taxon>Bacteria</taxon>
        <taxon>Bacillati</taxon>
        <taxon>Bacillota</taxon>
        <taxon>Erysipelotrichia</taxon>
        <taxon>Erysipelotrichales</taxon>
        <taxon>Erysipelotrichaceae</taxon>
        <taxon>Erysipelothrix</taxon>
    </lineage>
</organism>
<evidence type="ECO:0000256" key="4">
    <source>
        <dbReference type="ARBA" id="ARBA00022801"/>
    </source>
</evidence>
<dbReference type="InterPro" id="IPR005227">
    <property type="entry name" value="YqgF"/>
</dbReference>
<evidence type="ECO:0000259" key="6">
    <source>
        <dbReference type="SMART" id="SM00732"/>
    </source>
</evidence>
<dbReference type="PANTHER" id="PTHR33317">
    <property type="entry name" value="POLYNUCLEOTIDYL TRANSFERASE, RIBONUCLEASE H-LIKE SUPERFAMILY PROTEIN"/>
    <property type="match status" value="1"/>
</dbReference>
<accession>A0A7G9RYH1</accession>
<sequence length="145" mass="16309">MIEKIIGLDLGSKTCGVAISDGLGMFAHPHATLYYSVNVDELKEPLESLIKKEKVKTIVLGYPKMMNNDIGERAQLSESFKETLEAWFDCNVVLMDERLTSVVANRQLIDLDVSRKKRKKVVDQLAAVHILQTYLDQVKHHGGNL</sequence>
<keyword evidence="8" id="KW-1185">Reference proteome</keyword>
<dbReference type="KEGG" id="eio:H9L01_09805"/>
<dbReference type="CDD" id="cd16964">
    <property type="entry name" value="YqgF"/>
    <property type="match status" value="1"/>
</dbReference>
<dbReference type="GO" id="GO:0016788">
    <property type="term" value="F:hydrolase activity, acting on ester bonds"/>
    <property type="evidence" value="ECO:0007669"/>
    <property type="project" value="UniProtKB-UniRule"/>
</dbReference>
<comment type="function">
    <text evidence="5">Could be a nuclease involved in processing of the 5'-end of pre-16S rRNA.</text>
</comment>
<comment type="similarity">
    <text evidence="5">Belongs to the YqgF HJR family.</text>
</comment>
<evidence type="ECO:0000256" key="3">
    <source>
        <dbReference type="ARBA" id="ARBA00022722"/>
    </source>
</evidence>
<dbReference type="Proteomes" id="UP000515928">
    <property type="component" value="Chromosome"/>
</dbReference>
<dbReference type="Pfam" id="PF03652">
    <property type="entry name" value="RuvX"/>
    <property type="match status" value="1"/>
</dbReference>
<dbReference type="GO" id="GO:0004518">
    <property type="term" value="F:nuclease activity"/>
    <property type="evidence" value="ECO:0007669"/>
    <property type="project" value="UniProtKB-KW"/>
</dbReference>
<dbReference type="NCBIfam" id="TIGR00250">
    <property type="entry name" value="RNAse_H_YqgF"/>
    <property type="match status" value="1"/>
</dbReference>
<dbReference type="Gene3D" id="3.30.420.140">
    <property type="entry name" value="YqgF/RNase H-like domain"/>
    <property type="match status" value="1"/>
</dbReference>
<dbReference type="PANTHER" id="PTHR33317:SF4">
    <property type="entry name" value="POLYNUCLEOTIDYL TRANSFERASE, RIBONUCLEASE H-LIKE SUPERFAMILY PROTEIN"/>
    <property type="match status" value="1"/>
</dbReference>
<evidence type="ECO:0000256" key="2">
    <source>
        <dbReference type="ARBA" id="ARBA00022517"/>
    </source>
</evidence>
<comment type="subcellular location">
    <subcellularLocation>
        <location evidence="5">Cytoplasm</location>
    </subcellularLocation>
</comment>
<keyword evidence="3 5" id="KW-0540">Nuclease</keyword>
<dbReference type="EC" id="3.1.-.-" evidence="5"/>
<evidence type="ECO:0000256" key="1">
    <source>
        <dbReference type="ARBA" id="ARBA00022490"/>
    </source>
</evidence>
<evidence type="ECO:0000256" key="5">
    <source>
        <dbReference type="HAMAP-Rule" id="MF_00651"/>
    </source>
</evidence>
<dbReference type="HAMAP" id="MF_00651">
    <property type="entry name" value="Nuclease_YqgF"/>
    <property type="match status" value="1"/>
</dbReference>
<keyword evidence="4 5" id="KW-0378">Hydrolase</keyword>
<dbReference type="EMBL" id="CP060715">
    <property type="protein sequence ID" value="QNN60646.1"/>
    <property type="molecule type" value="Genomic_DNA"/>
</dbReference>
<dbReference type="SMART" id="SM00732">
    <property type="entry name" value="YqgFc"/>
    <property type="match status" value="1"/>
</dbReference>
<dbReference type="SUPFAM" id="SSF53098">
    <property type="entry name" value="Ribonuclease H-like"/>
    <property type="match status" value="1"/>
</dbReference>
<evidence type="ECO:0000313" key="7">
    <source>
        <dbReference type="EMBL" id="QNN60646.1"/>
    </source>
</evidence>
<protein>
    <recommendedName>
        <fullName evidence="5">Putative pre-16S rRNA nuclease</fullName>
        <ecNumber evidence="5">3.1.-.-</ecNumber>
    </recommendedName>
</protein>
<proteinExistence type="inferred from homology"/>
<dbReference type="AlphaFoldDB" id="A0A7G9RYH1"/>
<feature type="domain" description="YqgF/RNase H-like" evidence="6">
    <location>
        <begin position="3"/>
        <end position="104"/>
    </location>
</feature>
<dbReference type="InterPro" id="IPR037027">
    <property type="entry name" value="YqgF/RNaseH-like_dom_sf"/>
</dbReference>
<dbReference type="GO" id="GO:0000967">
    <property type="term" value="P:rRNA 5'-end processing"/>
    <property type="evidence" value="ECO:0007669"/>
    <property type="project" value="UniProtKB-UniRule"/>
</dbReference>
<reference evidence="7 8" key="1">
    <citation type="submission" date="2020-08" db="EMBL/GenBank/DDBJ databases">
        <title>Genome sequence of Erysipelothrix inopinata DSM 15511T.</title>
        <authorList>
            <person name="Hyun D.-W."/>
            <person name="Bae J.-W."/>
        </authorList>
    </citation>
    <scope>NUCLEOTIDE SEQUENCE [LARGE SCALE GENOMIC DNA]</scope>
    <source>
        <strain evidence="7 8">DSM 15511</strain>
    </source>
</reference>